<dbReference type="PANTHER" id="PTHR10745:SF8">
    <property type="entry name" value="DNA POLYMERASE SUBUNIT GAMMA-2, MITOCHONDRIAL"/>
    <property type="match status" value="1"/>
</dbReference>
<proteinExistence type="predicted"/>
<evidence type="ECO:0000256" key="1">
    <source>
        <dbReference type="ARBA" id="ARBA00012829"/>
    </source>
</evidence>
<dbReference type="GO" id="GO:0004820">
    <property type="term" value="F:glycine-tRNA ligase activity"/>
    <property type="evidence" value="ECO:0007669"/>
    <property type="project" value="UniProtKB-EC"/>
</dbReference>
<dbReference type="NCBIfam" id="TIGR00389">
    <property type="entry name" value="glyS_dimeric"/>
    <property type="match status" value="1"/>
</dbReference>
<keyword evidence="4" id="KW-0547">Nucleotide-binding</keyword>
<accession>A0A2M8KQZ2</accession>
<protein>
    <recommendedName>
        <fullName evidence="1">glycine--tRNA ligase</fullName>
        <ecNumber evidence="1">6.1.1.14</ecNumber>
    </recommendedName>
</protein>
<keyword evidence="3 9" id="KW-0436">Ligase</keyword>
<dbReference type="GO" id="GO:1990742">
    <property type="term" value="C:microvesicle"/>
    <property type="evidence" value="ECO:0007669"/>
    <property type="project" value="UniProtKB-ARBA"/>
</dbReference>
<dbReference type="GO" id="GO:0004081">
    <property type="term" value="F:bis(5'-nucleosyl)-tetraphosphatase (asymmetrical) activity"/>
    <property type="evidence" value="ECO:0007669"/>
    <property type="project" value="UniProtKB-ARBA"/>
</dbReference>
<dbReference type="Gene3D" id="3.30.40.230">
    <property type="match status" value="1"/>
</dbReference>
<evidence type="ECO:0000259" key="8">
    <source>
        <dbReference type="PROSITE" id="PS50862"/>
    </source>
</evidence>
<dbReference type="Proteomes" id="UP000229554">
    <property type="component" value="Unassembled WGS sequence"/>
</dbReference>
<dbReference type="Pfam" id="PF03129">
    <property type="entry name" value="HGTP_anticodon"/>
    <property type="match status" value="1"/>
</dbReference>
<keyword evidence="2" id="KW-0963">Cytoplasm</keyword>
<dbReference type="Pfam" id="PF00587">
    <property type="entry name" value="tRNA-synt_2b"/>
    <property type="match status" value="1"/>
</dbReference>
<evidence type="ECO:0000256" key="5">
    <source>
        <dbReference type="ARBA" id="ARBA00022840"/>
    </source>
</evidence>
<evidence type="ECO:0000256" key="7">
    <source>
        <dbReference type="ARBA" id="ARBA00023146"/>
    </source>
</evidence>
<dbReference type="SUPFAM" id="SSF52954">
    <property type="entry name" value="Class II aaRS ABD-related"/>
    <property type="match status" value="1"/>
</dbReference>
<keyword evidence="5" id="KW-0067">ATP-binding</keyword>
<dbReference type="GO" id="GO:0005737">
    <property type="term" value="C:cytoplasm"/>
    <property type="evidence" value="ECO:0007669"/>
    <property type="project" value="InterPro"/>
</dbReference>
<evidence type="ECO:0000256" key="6">
    <source>
        <dbReference type="ARBA" id="ARBA00022917"/>
    </source>
</evidence>
<dbReference type="InterPro" id="IPR002315">
    <property type="entry name" value="tRNA-synt_gly"/>
</dbReference>
<keyword evidence="7" id="KW-0030">Aminoacyl-tRNA synthetase</keyword>
<name>A0A2M8KQZ2_9BACT</name>
<reference evidence="10" key="1">
    <citation type="submission" date="2017-09" db="EMBL/GenBank/DDBJ databases">
        <title>Depth-based differentiation of microbial function through sediment-hosted aquifers and enrichment of novel symbionts in the deep terrestrial subsurface.</title>
        <authorList>
            <person name="Probst A.J."/>
            <person name="Ladd B."/>
            <person name="Jarett J.K."/>
            <person name="Geller-Mcgrath D.E."/>
            <person name="Sieber C.M.K."/>
            <person name="Emerson J.B."/>
            <person name="Anantharaman K."/>
            <person name="Thomas B.C."/>
            <person name="Malmstrom R."/>
            <person name="Stieglmeier M."/>
            <person name="Klingl A."/>
            <person name="Woyke T."/>
            <person name="Ryan C.M."/>
            <person name="Banfield J.F."/>
        </authorList>
    </citation>
    <scope>NUCLEOTIDE SEQUENCE [LARGE SCALE GENOMIC DNA]</scope>
</reference>
<dbReference type="NCBIfam" id="NF003211">
    <property type="entry name" value="PRK04173.1"/>
    <property type="match status" value="1"/>
</dbReference>
<dbReference type="Gene3D" id="3.40.50.800">
    <property type="entry name" value="Anticodon-binding domain"/>
    <property type="match status" value="1"/>
</dbReference>
<dbReference type="GO" id="GO:0070062">
    <property type="term" value="C:extracellular exosome"/>
    <property type="evidence" value="ECO:0007669"/>
    <property type="project" value="UniProtKB-ARBA"/>
</dbReference>
<comment type="caution">
    <text evidence="9">The sequence shown here is derived from an EMBL/GenBank/DDBJ whole genome shotgun (WGS) entry which is preliminary data.</text>
</comment>
<dbReference type="InterPro" id="IPR004154">
    <property type="entry name" value="Anticodon-bd"/>
</dbReference>
<dbReference type="AlphaFoldDB" id="A0A2M8KQZ2"/>
<dbReference type="EMBL" id="PFED01000223">
    <property type="protein sequence ID" value="PJE62341.1"/>
    <property type="molecule type" value="Genomic_DNA"/>
</dbReference>
<dbReference type="GO" id="GO:0005524">
    <property type="term" value="F:ATP binding"/>
    <property type="evidence" value="ECO:0007669"/>
    <property type="project" value="UniProtKB-KW"/>
</dbReference>
<dbReference type="SUPFAM" id="SSF55681">
    <property type="entry name" value="Class II aaRS and biotin synthetases"/>
    <property type="match status" value="1"/>
</dbReference>
<dbReference type="InterPro" id="IPR002314">
    <property type="entry name" value="aa-tRNA-synt_IIb"/>
</dbReference>
<evidence type="ECO:0000256" key="4">
    <source>
        <dbReference type="ARBA" id="ARBA00022741"/>
    </source>
</evidence>
<feature type="domain" description="Aminoacyl-transfer RNA synthetases class-II family profile" evidence="8">
    <location>
        <begin position="5"/>
        <end position="366"/>
    </location>
</feature>
<dbReference type="InterPro" id="IPR036621">
    <property type="entry name" value="Anticodon-bd_dom_sf"/>
</dbReference>
<dbReference type="PROSITE" id="PS50862">
    <property type="entry name" value="AA_TRNA_LIGASE_II"/>
    <property type="match status" value="1"/>
</dbReference>
<evidence type="ECO:0000256" key="3">
    <source>
        <dbReference type="ARBA" id="ARBA00022598"/>
    </source>
</evidence>
<dbReference type="EC" id="6.1.1.14" evidence="1"/>
<evidence type="ECO:0000313" key="10">
    <source>
        <dbReference type="Proteomes" id="UP000229554"/>
    </source>
</evidence>
<evidence type="ECO:0000313" key="9">
    <source>
        <dbReference type="EMBL" id="PJE62341.1"/>
    </source>
</evidence>
<dbReference type="Gene3D" id="3.30.930.10">
    <property type="entry name" value="Bira Bifunctional Protein, Domain 2"/>
    <property type="match status" value="1"/>
</dbReference>
<dbReference type="GO" id="GO:0006426">
    <property type="term" value="P:glycyl-tRNA aminoacylation"/>
    <property type="evidence" value="ECO:0007669"/>
    <property type="project" value="InterPro"/>
</dbReference>
<dbReference type="InterPro" id="IPR045864">
    <property type="entry name" value="aa-tRNA-synth_II/BPL/LPL"/>
</dbReference>
<sequence>MVTLDTLVSLAKRRGFVYPSSEIYGGLANVYDYGPLGVELLRNIRDLWWKEYVTKRQNIVGLETAIFMHPNVWKASGHVAGFSDPMVDDVENHKRYRADHVIADWCTENNKEVPDTDNMTLEMLDQFIISNHITTTDGNAFGKTRNFNLMFKTKLGSVENDAEDLYLRAETAQGMYVDFKNILDSTRLQVPFGVAQQGRVFRNEITKGKFLFRMLEFQQMEIQYFFNGKEWKKMFEQWRLELENWYQNILNINKSKLKWKPHTKLIFYAKAAEDLTYTFPWGADEVTGLHYRTDYDLSTHAKHSAKKLEYRDPLTSEVYVPHVLETTWGLDRNFFMILDNAYYEEEGRIILKLPFNLAPYKVAVFPLVSNKEDLVKKASEVFKNISKTYMTYWDDRGNIGKRYRYQDEVGTPLCVTIDYQTLTDDTVTVRNRDTMAQERVTITNLTSYIMAHE</sequence>
<gene>
    <name evidence="9" type="ORF">COU88_05540</name>
</gene>
<dbReference type="FunFam" id="3.40.50.800:FF:000002">
    <property type="entry name" value="Glycine--tRNA ligase"/>
    <property type="match status" value="1"/>
</dbReference>
<dbReference type="PRINTS" id="PR01043">
    <property type="entry name" value="TRNASYNTHGLY"/>
</dbReference>
<dbReference type="CDD" id="cd00858">
    <property type="entry name" value="GlyRS_anticodon"/>
    <property type="match status" value="1"/>
</dbReference>
<dbReference type="InterPro" id="IPR006195">
    <property type="entry name" value="aa-tRNA-synth_II"/>
</dbReference>
<dbReference type="InterPro" id="IPR027031">
    <property type="entry name" value="Gly-tRNA_synthase/POLG2"/>
</dbReference>
<evidence type="ECO:0000256" key="2">
    <source>
        <dbReference type="ARBA" id="ARBA00022490"/>
    </source>
</evidence>
<keyword evidence="6" id="KW-0648">Protein biosynthesis</keyword>
<organism evidence="9 10">
    <name type="scientific">Candidatus Roizmanbacteria bacterium CG10_big_fil_rev_8_21_14_0_10_39_6</name>
    <dbReference type="NCBI Taxonomy" id="1974853"/>
    <lineage>
        <taxon>Bacteria</taxon>
        <taxon>Candidatus Roizmaniibacteriota</taxon>
    </lineage>
</organism>
<dbReference type="PANTHER" id="PTHR10745">
    <property type="entry name" value="GLYCYL-TRNA SYNTHETASE/DNA POLYMERASE SUBUNIT GAMMA-2"/>
    <property type="match status" value="1"/>
</dbReference>
<dbReference type="GO" id="GO:0015966">
    <property type="term" value="P:diadenosine tetraphosphate biosynthetic process"/>
    <property type="evidence" value="ECO:0007669"/>
    <property type="project" value="UniProtKB-ARBA"/>
</dbReference>